<feature type="region of interest" description="Disordered" evidence="1">
    <location>
        <begin position="307"/>
        <end position="346"/>
    </location>
</feature>
<reference evidence="2" key="1">
    <citation type="submission" date="2022-12" db="EMBL/GenBank/DDBJ databases">
        <authorList>
            <person name="Petersen C."/>
        </authorList>
    </citation>
    <scope>NUCLEOTIDE SEQUENCE</scope>
    <source>
        <strain evidence="2">IBT 29677</strain>
    </source>
</reference>
<feature type="region of interest" description="Disordered" evidence="1">
    <location>
        <begin position="82"/>
        <end position="202"/>
    </location>
</feature>
<evidence type="ECO:0000256" key="1">
    <source>
        <dbReference type="SAM" id="MobiDB-lite"/>
    </source>
</evidence>
<reference evidence="2" key="2">
    <citation type="journal article" date="2023" name="IMA Fungus">
        <title>Comparative genomic study of the Penicillium genus elucidates a diverse pangenome and 15 lateral gene transfer events.</title>
        <authorList>
            <person name="Petersen C."/>
            <person name="Sorensen T."/>
            <person name="Nielsen M.R."/>
            <person name="Sondergaard T.E."/>
            <person name="Sorensen J.L."/>
            <person name="Fitzpatrick D.A."/>
            <person name="Frisvad J.C."/>
            <person name="Nielsen K.L."/>
        </authorList>
    </citation>
    <scope>NUCLEOTIDE SEQUENCE</scope>
    <source>
        <strain evidence="2">IBT 29677</strain>
    </source>
</reference>
<dbReference type="OrthoDB" id="5279705at2759"/>
<keyword evidence="3" id="KW-1185">Reference proteome</keyword>
<dbReference type="GeneID" id="81372751"/>
<name>A0A9W9VNW0_9EURO</name>
<dbReference type="AlphaFoldDB" id="A0A9W9VNW0"/>
<evidence type="ECO:0000313" key="2">
    <source>
        <dbReference type="EMBL" id="KAJ5386593.1"/>
    </source>
</evidence>
<protein>
    <submittedName>
        <fullName evidence="2">Uncharacterized protein</fullName>
    </submittedName>
</protein>
<comment type="caution">
    <text evidence="2">The sequence shown here is derived from an EMBL/GenBank/DDBJ whole genome shotgun (WGS) entry which is preliminary data.</text>
</comment>
<proteinExistence type="predicted"/>
<evidence type="ECO:0000313" key="3">
    <source>
        <dbReference type="Proteomes" id="UP001147747"/>
    </source>
</evidence>
<gene>
    <name evidence="2" type="ORF">N7509_009134</name>
</gene>
<feature type="compositionally biased region" description="Polar residues" evidence="1">
    <location>
        <begin position="311"/>
        <end position="322"/>
    </location>
</feature>
<sequence length="346" mass="38915">MMHILHKFDLDLDYISRVGSIANNKSVTIRVDHVSRNSKLHPSQLPTSNFHTPGLGETTTDFHIRTTEPTLSQLRLPISNLHHVRDTSPPSSPATPCRQTGHYTPVRPSPLGQRNSNIATPPWTMASAGQSKPGMDENQFSPVQFPNFSIHSNQFQPQTQVQEGQKQSSANIFSPPSTSPFQHQTSALMSPTSPSPSNRPKFSDRYSAQIANPMKNTTSLARSKTRKMFLNRVKNERDSGRFEARGEQMMMAEHMADKRKWEESMTRDVDSMTQGLEFEDDNMLPEQDADMQALNEFVSQEEAMEMALQESADSQPGMNTSFSDDDYDDIFMTLPDPAQSQDMDMS</sequence>
<feature type="compositionally biased region" description="Polar residues" evidence="1">
    <location>
        <begin position="138"/>
        <end position="200"/>
    </location>
</feature>
<dbReference type="RefSeq" id="XP_056484391.1">
    <property type="nucleotide sequence ID" value="XM_056633771.1"/>
</dbReference>
<accession>A0A9W9VNW0</accession>
<organism evidence="2 3">
    <name type="scientific">Penicillium cosmopolitanum</name>
    <dbReference type="NCBI Taxonomy" id="1131564"/>
    <lineage>
        <taxon>Eukaryota</taxon>
        <taxon>Fungi</taxon>
        <taxon>Dikarya</taxon>
        <taxon>Ascomycota</taxon>
        <taxon>Pezizomycotina</taxon>
        <taxon>Eurotiomycetes</taxon>
        <taxon>Eurotiomycetidae</taxon>
        <taxon>Eurotiales</taxon>
        <taxon>Aspergillaceae</taxon>
        <taxon>Penicillium</taxon>
    </lineage>
</organism>
<dbReference type="EMBL" id="JAPZBU010000009">
    <property type="protein sequence ID" value="KAJ5386593.1"/>
    <property type="molecule type" value="Genomic_DNA"/>
</dbReference>
<dbReference type="Proteomes" id="UP001147747">
    <property type="component" value="Unassembled WGS sequence"/>
</dbReference>